<protein>
    <submittedName>
        <fullName evidence="1">Uncharacterized protein</fullName>
    </submittedName>
</protein>
<dbReference type="Proteomes" id="UP000515806">
    <property type="component" value="Chromosome"/>
</dbReference>
<sequence>MGEKRIIPLVTKEGHNYLIQFEFLDKHILPKSLAVDVVDVLISVENNVGINNGYTLSLLAEIMRKFILENNVILYCYCDHAEIVRSDKRRDTSPQEYRSLLFSAMFAKQGNDDYVNQLIVINDKVDHYIHLISNINNVKDIELLKMEVSSNK</sequence>
<dbReference type="KEGG" id="proe:H9L23_04765"/>
<name>A0A7G9QJ93_9SPHI</name>
<dbReference type="RefSeq" id="WP_187593899.1">
    <property type="nucleotide sequence ID" value="NZ_CP060723.1"/>
</dbReference>
<evidence type="ECO:0000313" key="1">
    <source>
        <dbReference type="EMBL" id="QNN43418.1"/>
    </source>
</evidence>
<gene>
    <name evidence="1" type="ORF">H9L23_04765</name>
</gene>
<accession>A0A7G9QJ93</accession>
<proteinExistence type="predicted"/>
<keyword evidence="2" id="KW-1185">Reference proteome</keyword>
<reference evidence="1 2" key="1">
    <citation type="submission" date="2020-08" db="EMBL/GenBank/DDBJ databases">
        <title>Genome sequence of Pedobacter roseus KACC 11594T.</title>
        <authorList>
            <person name="Hyun D.-W."/>
            <person name="Bae J.-W."/>
        </authorList>
    </citation>
    <scope>NUCLEOTIDE SEQUENCE [LARGE SCALE GENOMIC DNA]</scope>
    <source>
        <strain evidence="1 2">KACC 11594</strain>
    </source>
</reference>
<dbReference type="EMBL" id="CP060723">
    <property type="protein sequence ID" value="QNN43418.1"/>
    <property type="molecule type" value="Genomic_DNA"/>
</dbReference>
<dbReference type="AlphaFoldDB" id="A0A7G9QJ93"/>
<evidence type="ECO:0000313" key="2">
    <source>
        <dbReference type="Proteomes" id="UP000515806"/>
    </source>
</evidence>
<organism evidence="1 2">
    <name type="scientific">Pedobacter roseus</name>
    <dbReference type="NCBI Taxonomy" id="336820"/>
    <lineage>
        <taxon>Bacteria</taxon>
        <taxon>Pseudomonadati</taxon>
        <taxon>Bacteroidota</taxon>
        <taxon>Sphingobacteriia</taxon>
        <taxon>Sphingobacteriales</taxon>
        <taxon>Sphingobacteriaceae</taxon>
        <taxon>Pedobacter</taxon>
    </lineage>
</organism>